<organism evidence="1 2">
    <name type="scientific">Rickettsia asembonensis</name>
    <dbReference type="NCBI Taxonomy" id="1068590"/>
    <lineage>
        <taxon>Bacteria</taxon>
        <taxon>Pseudomonadati</taxon>
        <taxon>Pseudomonadota</taxon>
        <taxon>Alphaproteobacteria</taxon>
        <taxon>Rickettsiales</taxon>
        <taxon>Rickettsiaceae</taxon>
        <taxon>Rickettsieae</taxon>
        <taxon>Rickettsia</taxon>
        <taxon>spotted fever group</taxon>
    </lineage>
</organism>
<name>A0A0C2MNG1_9RICK</name>
<protein>
    <submittedName>
        <fullName evidence="1">Uncharacterized protein</fullName>
    </submittedName>
</protein>
<proteinExistence type="predicted"/>
<dbReference type="Proteomes" id="UP000031952">
    <property type="component" value="Unassembled WGS sequence"/>
</dbReference>
<gene>
    <name evidence="1" type="ORF">SB78_03805</name>
</gene>
<sequence>MNKYYKIVENLLKFGANPSLEANNILNLLAQGSLQIQEGISKIPNSGHKLLATANFKTLTENVHKLVEKTLENYDFKDSSNMIVMLMNKILPTKSQELLTVVEPIIEKIVKQEKFNPNIKDDSNFSSNLVAWLGELGADFLEKCIKNMQTKT</sequence>
<dbReference type="RefSeq" id="WP_041078814.1">
    <property type="nucleotide sequence ID" value="NZ_CP116496.1"/>
</dbReference>
<reference evidence="1 2" key="1">
    <citation type="submission" date="2014-12" db="EMBL/GenBank/DDBJ databases">
        <title>Whole genome sequence of Candidatus Rickettsia asemboensis strain NMRCii isolated from cat fleas in west Kenya.</title>
        <authorList>
            <person name="Jima D."/>
            <person name="Luce-Fedrow A."/>
            <person name="Yang Y."/>
            <person name="Maina A.N."/>
            <person name="Snesrud E.C."/>
            <person name="Jarman R.G."/>
            <person name="Richards A.L."/>
            <person name="Hang J."/>
        </authorList>
    </citation>
    <scope>NUCLEOTIDE SEQUENCE [LARGE SCALE GENOMIC DNA]</scope>
    <source>
        <strain evidence="1 2">NMRCii</strain>
    </source>
</reference>
<dbReference type="EMBL" id="JWSW01000025">
    <property type="protein sequence ID" value="KIJ88746.1"/>
    <property type="molecule type" value="Genomic_DNA"/>
</dbReference>
<evidence type="ECO:0000313" key="2">
    <source>
        <dbReference type="Proteomes" id="UP000031952"/>
    </source>
</evidence>
<dbReference type="AlphaFoldDB" id="A0A0C2MNG1"/>
<comment type="caution">
    <text evidence="1">The sequence shown here is derived from an EMBL/GenBank/DDBJ whole genome shotgun (WGS) entry which is preliminary data.</text>
</comment>
<evidence type="ECO:0000313" key="1">
    <source>
        <dbReference type="EMBL" id="KIJ88746.1"/>
    </source>
</evidence>
<keyword evidence="2" id="KW-1185">Reference proteome</keyword>
<accession>A0A0C2MNG1</accession>